<accession>A0A9P6WA79</accession>
<comment type="caution">
    <text evidence="3">The sequence shown here is derived from an EMBL/GenBank/DDBJ whole genome shotgun (WGS) entry which is preliminary data.</text>
</comment>
<dbReference type="GO" id="GO:0051020">
    <property type="term" value="F:GTPase binding"/>
    <property type="evidence" value="ECO:0007669"/>
    <property type="project" value="TreeGrafter"/>
</dbReference>
<evidence type="ECO:0000259" key="2">
    <source>
        <dbReference type="PROSITE" id="PS51126"/>
    </source>
</evidence>
<dbReference type="PANTHER" id="PTHR16027:SF6">
    <property type="entry name" value="DILUTE DOMAIN-CONTAINING PROTEIN"/>
    <property type="match status" value="1"/>
</dbReference>
<dbReference type="SMART" id="SM01132">
    <property type="entry name" value="DIL"/>
    <property type="match status" value="1"/>
</dbReference>
<dbReference type="Proteomes" id="UP000750334">
    <property type="component" value="Unassembled WGS sequence"/>
</dbReference>
<dbReference type="InterPro" id="IPR036770">
    <property type="entry name" value="Ankyrin_rpt-contain_sf"/>
</dbReference>
<dbReference type="SUPFAM" id="SSF48403">
    <property type="entry name" value="Ankyrin repeat"/>
    <property type="match status" value="1"/>
</dbReference>
<feature type="compositionally biased region" description="Basic and acidic residues" evidence="1">
    <location>
        <begin position="879"/>
        <end position="910"/>
    </location>
</feature>
<protein>
    <recommendedName>
        <fullName evidence="2">Dilute domain-containing protein</fullName>
    </recommendedName>
</protein>
<evidence type="ECO:0000313" key="4">
    <source>
        <dbReference type="Proteomes" id="UP000750334"/>
    </source>
</evidence>
<dbReference type="PROSITE" id="PS51126">
    <property type="entry name" value="DILUTE"/>
    <property type="match status" value="1"/>
</dbReference>
<dbReference type="InterPro" id="IPR052072">
    <property type="entry name" value="Vascular_dev_regulator"/>
</dbReference>
<dbReference type="OrthoDB" id="426293at2759"/>
<dbReference type="Pfam" id="PF01843">
    <property type="entry name" value="DIL"/>
    <property type="match status" value="1"/>
</dbReference>
<sequence length="932" mass="107235">MEENVWGDPPISNQTAGTGASTFVFGEKSESPVIGDIVDNEKLSLLQKSLDKCPSLDDSSVNEIQVPWIELVQLITDTARDEEFRTFGQILQNVKNVNDKSLTGVALIHYIIAYDRPNYIELLQNHNSRPKLNLNLVDDICGYTPLMWTLLLQRKNCAIELFNFSDSIDFNYRTNESGSTAWDMVTSGSSMYNFLNENNMLQYMNSPNNNGTSQNNDNTDSNNNNNHDAIDNIDLKIAGMGIGLNESSSMDQGFTNLHDSSDMYGTEYKDNGYEHFDFTKLVKYQYLEFSDYDIPQILDFLTSLPFEHQHITTYPAALLFQCIRYADRKKKSPQLVQSLVSLSFTRIVASVTNEKPLMCKNGNKSKSKREDLNDETATSTTLSDAVPLSEQKISFPNDDDADRKGTRENKNKKTESLSKGDIITQSYWISALTFLYYYLSKDESFFKRYPILLQELINTIHSIIIELTISIHSRLSPLIEPTLINYTTIKDVEQTLYKKDWNFFKKRKQAKLLKKEKLKKLEQQKERKSLEVPGNDEPNENNENPLSRVSSRVSNNDSIIFDSEVLKHLLPPSLQEQMKPSPVKIVQIFGALSYVLNLHQVHPLFQQQCLSLATSWFSTSLFNMILKDRKKKTLSRARAIQIRLNLSSLESWIKNNDLFVQRPKLIDDFMWERFPYTLIQELNTIDMSNPSLKSVTTYKPTSGFNENSTVTDMTNSLFYYQKFHKIAQWHMEPIFELLQWLQIATTLDSEEALENTKTLLPKLSDAQLVKAIDKYHYEVGEHKFNSKLKKCLTNEIKRHGLTEKAYLDENQIPLLALPTVPELTDAYANEYEYLPVLPNDIQDTMYDIHDENYKMRLNDNGIVTEQSEEEEEDSNDANEMSKENIDISEEHSNVHYGSRDTDDNIFKEIDAPSASVSRPVWATNNDIDDNPW</sequence>
<feature type="region of interest" description="Disordered" evidence="1">
    <location>
        <begin position="865"/>
        <end position="932"/>
    </location>
</feature>
<dbReference type="EMBL" id="PUHR01000063">
    <property type="protein sequence ID" value="KAG0668591.1"/>
    <property type="molecule type" value="Genomic_DNA"/>
</dbReference>
<dbReference type="AlphaFoldDB" id="A0A9P6WA79"/>
<feature type="compositionally biased region" description="Low complexity" evidence="1">
    <location>
        <begin position="533"/>
        <end position="550"/>
    </location>
</feature>
<feature type="region of interest" description="Disordered" evidence="1">
    <location>
        <begin position="203"/>
        <end position="228"/>
    </location>
</feature>
<dbReference type="InterPro" id="IPR002710">
    <property type="entry name" value="Dilute_dom"/>
</dbReference>
<feature type="compositionally biased region" description="Acidic residues" evidence="1">
    <location>
        <begin position="866"/>
        <end position="876"/>
    </location>
</feature>
<organism evidence="3 4">
    <name type="scientific">Maudiozyma exigua</name>
    <name type="common">Yeast</name>
    <name type="synonym">Kazachstania exigua</name>
    <dbReference type="NCBI Taxonomy" id="34358"/>
    <lineage>
        <taxon>Eukaryota</taxon>
        <taxon>Fungi</taxon>
        <taxon>Dikarya</taxon>
        <taxon>Ascomycota</taxon>
        <taxon>Saccharomycotina</taxon>
        <taxon>Saccharomycetes</taxon>
        <taxon>Saccharomycetales</taxon>
        <taxon>Saccharomycetaceae</taxon>
        <taxon>Maudiozyma</taxon>
    </lineage>
</organism>
<dbReference type="Gene3D" id="1.25.40.20">
    <property type="entry name" value="Ankyrin repeat-containing domain"/>
    <property type="match status" value="1"/>
</dbReference>
<name>A0A9P6WA79_MAUEX</name>
<keyword evidence="4" id="KW-1185">Reference proteome</keyword>
<evidence type="ECO:0000313" key="3">
    <source>
        <dbReference type="EMBL" id="KAG0668591.1"/>
    </source>
</evidence>
<proteinExistence type="predicted"/>
<feature type="compositionally biased region" description="Basic and acidic residues" evidence="1">
    <location>
        <begin position="401"/>
        <end position="415"/>
    </location>
</feature>
<gene>
    <name evidence="3" type="ORF">C6P45_004562</name>
</gene>
<feature type="domain" description="Dilute" evidence="2">
    <location>
        <begin position="420"/>
        <end position="798"/>
    </location>
</feature>
<feature type="region of interest" description="Disordered" evidence="1">
    <location>
        <begin position="524"/>
        <end position="550"/>
    </location>
</feature>
<reference evidence="3 4" key="1">
    <citation type="submission" date="2020-11" db="EMBL/GenBank/DDBJ databases">
        <title>Kefir isolates.</title>
        <authorList>
            <person name="Marcisauskas S."/>
            <person name="Kim Y."/>
            <person name="Blasche S."/>
        </authorList>
    </citation>
    <scope>NUCLEOTIDE SEQUENCE [LARGE SCALE GENOMIC DNA]</scope>
    <source>
        <strain evidence="3 4">OG2</strain>
    </source>
</reference>
<feature type="region of interest" description="Disordered" evidence="1">
    <location>
        <begin position="359"/>
        <end position="415"/>
    </location>
</feature>
<dbReference type="PANTHER" id="PTHR16027">
    <property type="entry name" value="DILUTE DOMAIN-CONTAINING PROTEIN YPR089W"/>
    <property type="match status" value="1"/>
</dbReference>
<feature type="compositionally biased region" description="Low complexity" evidence="1">
    <location>
        <begin position="205"/>
        <end position="227"/>
    </location>
</feature>
<evidence type="ECO:0000256" key="1">
    <source>
        <dbReference type="SAM" id="MobiDB-lite"/>
    </source>
</evidence>